<dbReference type="PANTHER" id="PTHR13789">
    <property type="entry name" value="MONOOXYGENASE"/>
    <property type="match status" value="1"/>
</dbReference>
<keyword evidence="2" id="KW-0503">Monooxygenase</keyword>
<dbReference type="EMBL" id="FMIA01000002">
    <property type="protein sequence ID" value="SCL53666.1"/>
    <property type="molecule type" value="Genomic_DNA"/>
</dbReference>
<dbReference type="Gene3D" id="3.50.50.60">
    <property type="entry name" value="FAD/NAD(P)-binding domain"/>
    <property type="match status" value="1"/>
</dbReference>
<accession>A0A1C6UHX0</accession>
<proteinExistence type="predicted"/>
<dbReference type="Proteomes" id="UP000198937">
    <property type="component" value="Unassembled WGS sequence"/>
</dbReference>
<name>A0A1C6UHX0_9ACTN</name>
<evidence type="ECO:0000259" key="3">
    <source>
        <dbReference type="Pfam" id="PF01494"/>
    </source>
</evidence>
<gene>
    <name evidence="4" type="ORF">GA0070617_2434</name>
</gene>
<evidence type="ECO:0000256" key="2">
    <source>
        <dbReference type="ARBA" id="ARBA00023033"/>
    </source>
</evidence>
<dbReference type="PANTHER" id="PTHR13789:SF309">
    <property type="entry name" value="PUTATIVE (AFU_ORTHOLOGUE AFUA_6G14510)-RELATED"/>
    <property type="match status" value="1"/>
</dbReference>
<evidence type="ECO:0000313" key="5">
    <source>
        <dbReference type="Proteomes" id="UP000198937"/>
    </source>
</evidence>
<keyword evidence="5" id="KW-1185">Reference proteome</keyword>
<dbReference type="AlphaFoldDB" id="A0A1C6UHX0"/>
<evidence type="ECO:0000256" key="1">
    <source>
        <dbReference type="ARBA" id="ARBA00023002"/>
    </source>
</evidence>
<dbReference type="SUPFAM" id="SSF54373">
    <property type="entry name" value="FAD-linked reductases, C-terminal domain"/>
    <property type="match status" value="1"/>
</dbReference>
<dbReference type="GO" id="GO:0071949">
    <property type="term" value="F:FAD binding"/>
    <property type="evidence" value="ECO:0007669"/>
    <property type="project" value="InterPro"/>
</dbReference>
<dbReference type="GO" id="GO:0004497">
    <property type="term" value="F:monooxygenase activity"/>
    <property type="evidence" value="ECO:0007669"/>
    <property type="project" value="UniProtKB-KW"/>
</dbReference>
<dbReference type="PRINTS" id="PR00420">
    <property type="entry name" value="RNGMNOXGNASE"/>
</dbReference>
<sequence>MVVGGGIGGLAAAIGLRRAGWQVTVLERATGLPVTGTGLGIWPAALRALGALGVGEQARRRGRPQLGGEFRRPDGSRIASMDMRKLIRRYGETVHLITRPALLAVLAEALPDGVVRFGTPVTDLAGLTDRYDLVVGADGLRSVVRAGLYGDRYPLRHTGTVAWRGVAPVEVAVGGETWGRGTKFGVTPEGPGRTNWYAVRTAPPGWRPAAGDLAELRRLFGDWHDPVPRLLDAMTPDEVLRHDVHDLTPLPSYVGGRVALLGDAAHAMTPDLGQGACQALIDAVSLAECLGAGVEVAAGLRAYDQSRRPPTQRMAVLARRAGRLGQVRHATRLRDGLLRLALAAGPPG</sequence>
<protein>
    <submittedName>
        <fullName evidence="4">2-polyprenyl-6-methoxyphenol hydroxylase</fullName>
    </submittedName>
</protein>
<reference evidence="4 5" key="1">
    <citation type="submission" date="2016-06" db="EMBL/GenBank/DDBJ databases">
        <authorList>
            <person name="Kjaerup R.B."/>
            <person name="Dalgaard T.S."/>
            <person name="Juul-Madsen H.R."/>
        </authorList>
    </citation>
    <scope>NUCLEOTIDE SEQUENCE [LARGE SCALE GENOMIC DNA]</scope>
    <source>
        <strain evidence="4 5">DSM 45577</strain>
    </source>
</reference>
<organism evidence="4 5">
    <name type="scientific">Micromonospora yangpuensis</name>
    <dbReference type="NCBI Taxonomy" id="683228"/>
    <lineage>
        <taxon>Bacteria</taxon>
        <taxon>Bacillati</taxon>
        <taxon>Actinomycetota</taxon>
        <taxon>Actinomycetes</taxon>
        <taxon>Micromonosporales</taxon>
        <taxon>Micromonosporaceae</taxon>
        <taxon>Micromonospora</taxon>
    </lineage>
</organism>
<dbReference type="SUPFAM" id="SSF51905">
    <property type="entry name" value="FAD/NAD(P)-binding domain"/>
    <property type="match status" value="1"/>
</dbReference>
<feature type="domain" description="FAD-binding" evidence="3">
    <location>
        <begin position="2"/>
        <end position="314"/>
    </location>
</feature>
<dbReference type="InterPro" id="IPR050493">
    <property type="entry name" value="FAD-dep_Monooxygenase_BioMet"/>
</dbReference>
<keyword evidence="1" id="KW-0560">Oxidoreductase</keyword>
<dbReference type="STRING" id="683228.GA0070617_2434"/>
<dbReference type="InterPro" id="IPR036188">
    <property type="entry name" value="FAD/NAD-bd_sf"/>
</dbReference>
<dbReference type="InterPro" id="IPR002938">
    <property type="entry name" value="FAD-bd"/>
</dbReference>
<evidence type="ECO:0000313" key="4">
    <source>
        <dbReference type="EMBL" id="SCL53666.1"/>
    </source>
</evidence>
<dbReference type="Pfam" id="PF01494">
    <property type="entry name" value="FAD_binding_3"/>
    <property type="match status" value="1"/>
</dbReference>